<gene>
    <name evidence="1" type="ORF">K3F53_11075</name>
</gene>
<organism evidence="1 2">
    <name type="scientific">Aneurinibacillus thermoaerophilus</name>
    <dbReference type="NCBI Taxonomy" id="143495"/>
    <lineage>
        <taxon>Bacteria</taxon>
        <taxon>Bacillati</taxon>
        <taxon>Bacillota</taxon>
        <taxon>Bacilli</taxon>
        <taxon>Bacillales</taxon>
        <taxon>Paenibacillaceae</taxon>
        <taxon>Aneurinibacillus group</taxon>
        <taxon>Aneurinibacillus</taxon>
    </lineage>
</organism>
<dbReference type="RefSeq" id="WP_057898494.1">
    <property type="nucleotide sequence ID" value="NZ_CP080764.1"/>
</dbReference>
<evidence type="ECO:0000313" key="1">
    <source>
        <dbReference type="EMBL" id="QYY41482.1"/>
    </source>
</evidence>
<sequence length="65" mass="7516">MEDFKSVKFVEIIDSENGELNGLRARVIDVEEHKFGIDLRIVVEKTGEKMWISSESVYQLEESLV</sequence>
<proteinExistence type="predicted"/>
<dbReference type="Proteomes" id="UP000826616">
    <property type="component" value="Chromosome"/>
</dbReference>
<dbReference type="EMBL" id="CP080764">
    <property type="protein sequence ID" value="QYY41482.1"/>
    <property type="molecule type" value="Genomic_DNA"/>
</dbReference>
<name>A0ABX8Y7N5_ANETH</name>
<keyword evidence="2" id="KW-1185">Reference proteome</keyword>
<accession>A0ABX8Y7N5</accession>
<protein>
    <submittedName>
        <fullName evidence="1">Uncharacterized protein</fullName>
    </submittedName>
</protein>
<reference evidence="1 2" key="1">
    <citation type="submission" date="2021-08" db="EMBL/GenBank/DDBJ databases">
        <title>Complete genome sequence of the strain Aneurinibacillus thermoaerophilus CCM 8960.</title>
        <authorList>
            <person name="Musilova J."/>
            <person name="Kourilova X."/>
            <person name="Pernicova I."/>
            <person name="Bezdicek M."/>
            <person name="Lengerova M."/>
            <person name="Obruca S."/>
            <person name="Sedlar K."/>
        </authorList>
    </citation>
    <scope>NUCLEOTIDE SEQUENCE [LARGE SCALE GENOMIC DNA]</scope>
    <source>
        <strain evidence="1 2">CCM 8960</strain>
    </source>
</reference>
<dbReference type="GeneID" id="97141913"/>
<evidence type="ECO:0000313" key="2">
    <source>
        <dbReference type="Proteomes" id="UP000826616"/>
    </source>
</evidence>